<protein>
    <submittedName>
        <fullName evidence="8">Uncharacterized protein family UPF0126</fullName>
    </submittedName>
</protein>
<feature type="transmembrane region" description="Helical" evidence="6">
    <location>
        <begin position="122"/>
        <end position="141"/>
    </location>
</feature>
<reference evidence="8 9" key="1">
    <citation type="submission" date="2011-10" db="EMBL/GenBank/DDBJ databases">
        <title>The Improved High-Quality Draft genome of Methanoplanus limicola DSM 2279.</title>
        <authorList>
            <consortium name="US DOE Joint Genome Institute (JGI-PGF)"/>
            <person name="Lucas S."/>
            <person name="Copeland A."/>
            <person name="Lapidus A."/>
            <person name="Glavina del Rio T."/>
            <person name="Dalin E."/>
            <person name="Tice H."/>
            <person name="Bruce D."/>
            <person name="Goodwin L."/>
            <person name="Pitluck S."/>
            <person name="Peters L."/>
            <person name="Mikhailova N."/>
            <person name="Lu M."/>
            <person name="Kyrpides N."/>
            <person name="Mavromatis K."/>
            <person name="Ivanova N."/>
            <person name="Markowitz V."/>
            <person name="Cheng J.-F."/>
            <person name="Hugenholtz P."/>
            <person name="Woyke T."/>
            <person name="Wu D."/>
            <person name="Wirth R."/>
            <person name="Brambilla E.-M."/>
            <person name="Klenk H.-P."/>
            <person name="Eisen J.A."/>
        </authorList>
    </citation>
    <scope>NUCLEOTIDE SEQUENCE [LARGE SCALE GENOMIC DNA]</scope>
    <source>
        <strain evidence="8 9">DSM 2279</strain>
    </source>
</reference>
<keyword evidence="2" id="KW-1003">Cell membrane</keyword>
<keyword evidence="9" id="KW-1185">Reference proteome</keyword>
<evidence type="ECO:0000256" key="3">
    <source>
        <dbReference type="ARBA" id="ARBA00022692"/>
    </source>
</evidence>
<comment type="subcellular location">
    <subcellularLocation>
        <location evidence="1">Cell membrane</location>
        <topology evidence="1">Multi-pass membrane protein</topology>
    </subcellularLocation>
</comment>
<feature type="transmembrane region" description="Helical" evidence="6">
    <location>
        <begin position="35"/>
        <end position="56"/>
    </location>
</feature>
<feature type="transmembrane region" description="Helical" evidence="6">
    <location>
        <begin position="68"/>
        <end position="87"/>
    </location>
</feature>
<evidence type="ECO:0000313" key="8">
    <source>
        <dbReference type="EMBL" id="EHQ34969.1"/>
    </source>
</evidence>
<dbReference type="PANTHER" id="PTHR30506:SF3">
    <property type="entry name" value="UPF0126 INNER MEMBRANE PROTEIN YADS-RELATED"/>
    <property type="match status" value="1"/>
</dbReference>
<gene>
    <name evidence="8" type="ORF">Metlim_0847</name>
</gene>
<dbReference type="RefSeq" id="WP_004076683.1">
    <property type="nucleotide sequence ID" value="NZ_CM001436.1"/>
</dbReference>
<evidence type="ECO:0000256" key="1">
    <source>
        <dbReference type="ARBA" id="ARBA00004651"/>
    </source>
</evidence>
<dbReference type="Pfam" id="PF03458">
    <property type="entry name" value="Gly_transporter"/>
    <property type="match status" value="2"/>
</dbReference>
<feature type="domain" description="Glycine transporter" evidence="7">
    <location>
        <begin position="96"/>
        <end position="169"/>
    </location>
</feature>
<dbReference type="STRING" id="937775.Metlim_0847"/>
<dbReference type="InterPro" id="IPR005115">
    <property type="entry name" value="Gly_transporter"/>
</dbReference>
<dbReference type="AlphaFoldDB" id="H1YXK0"/>
<feature type="domain" description="Glycine transporter" evidence="7">
    <location>
        <begin position="11"/>
        <end position="84"/>
    </location>
</feature>
<evidence type="ECO:0000313" key="9">
    <source>
        <dbReference type="Proteomes" id="UP000005741"/>
    </source>
</evidence>
<organism evidence="8 9">
    <name type="scientific">Methanoplanus limicola DSM 2279</name>
    <dbReference type="NCBI Taxonomy" id="937775"/>
    <lineage>
        <taxon>Archaea</taxon>
        <taxon>Methanobacteriati</taxon>
        <taxon>Methanobacteriota</taxon>
        <taxon>Stenosarchaea group</taxon>
        <taxon>Methanomicrobia</taxon>
        <taxon>Methanomicrobiales</taxon>
        <taxon>Methanomicrobiaceae</taxon>
        <taxon>Methanoplanus</taxon>
    </lineage>
</organism>
<keyword evidence="5 6" id="KW-0472">Membrane</keyword>
<evidence type="ECO:0000256" key="5">
    <source>
        <dbReference type="ARBA" id="ARBA00023136"/>
    </source>
</evidence>
<feature type="transmembrane region" description="Helical" evidence="6">
    <location>
        <begin position="153"/>
        <end position="171"/>
    </location>
</feature>
<name>H1YXK0_9EURY</name>
<dbReference type="PANTHER" id="PTHR30506">
    <property type="entry name" value="INNER MEMBRANE PROTEIN"/>
    <property type="match status" value="1"/>
</dbReference>
<evidence type="ECO:0000256" key="6">
    <source>
        <dbReference type="SAM" id="Phobius"/>
    </source>
</evidence>
<proteinExistence type="predicted"/>
<dbReference type="OrthoDB" id="116318at2157"/>
<keyword evidence="4 6" id="KW-1133">Transmembrane helix</keyword>
<dbReference type="EMBL" id="CM001436">
    <property type="protein sequence ID" value="EHQ34969.1"/>
    <property type="molecule type" value="Genomic_DNA"/>
</dbReference>
<dbReference type="HOGENOM" id="CLU_064906_2_2_2"/>
<evidence type="ECO:0000256" key="4">
    <source>
        <dbReference type="ARBA" id="ARBA00022989"/>
    </source>
</evidence>
<dbReference type="Proteomes" id="UP000005741">
    <property type="component" value="Chromosome"/>
</dbReference>
<feature type="transmembrane region" description="Helical" evidence="6">
    <location>
        <begin position="177"/>
        <end position="199"/>
    </location>
</feature>
<feature type="transmembrane region" description="Helical" evidence="6">
    <location>
        <begin position="6"/>
        <end position="28"/>
    </location>
</feature>
<dbReference type="InParanoid" id="H1YXK0"/>
<dbReference type="GO" id="GO:0005886">
    <property type="term" value="C:plasma membrane"/>
    <property type="evidence" value="ECO:0007669"/>
    <property type="project" value="UniProtKB-SubCell"/>
</dbReference>
<sequence length="214" mass="23273">MAFDYITSNIILNVAGIAVFAITGVLAGSKRGMDIFGVVVVGVITALGGGTLRDIIIDAPVFWLDNVIYVWIAVFAAVVAFFLKDLLWRTHKPLLHLDAVGIAVFNIQAIDKTLLLGYGPTIAVIMGILTGITGGIVRDILTDRKNLILRPELYATPIFAGGIIYVLLMTYTPETFALNTIIGTLTVIVIRFAAIRWNLCYPGFLRVASEECEK</sequence>
<keyword evidence="3 6" id="KW-0812">Transmembrane</keyword>
<evidence type="ECO:0000259" key="7">
    <source>
        <dbReference type="Pfam" id="PF03458"/>
    </source>
</evidence>
<evidence type="ECO:0000256" key="2">
    <source>
        <dbReference type="ARBA" id="ARBA00022475"/>
    </source>
</evidence>
<accession>H1YXK0</accession>